<dbReference type="Proteomes" id="UP000054908">
    <property type="component" value="Unassembled WGS sequence"/>
</dbReference>
<feature type="transmembrane region" description="Helical" evidence="1">
    <location>
        <begin position="12"/>
        <end position="32"/>
    </location>
</feature>
<dbReference type="InterPro" id="IPR001969">
    <property type="entry name" value="Aspartic_peptidase_AS"/>
</dbReference>
<protein>
    <submittedName>
        <fullName evidence="2">Aspartyl protease</fullName>
    </submittedName>
</protein>
<keyword evidence="2" id="KW-0645">Protease</keyword>
<reference evidence="2 3" key="1">
    <citation type="submission" date="2015-11" db="EMBL/GenBank/DDBJ databases">
        <title>Genomic analysis of 38 Legionella species identifies large and diverse effector repertoires.</title>
        <authorList>
            <person name="Burstein D."/>
            <person name="Amaro F."/>
            <person name="Zusman T."/>
            <person name="Lifshitz Z."/>
            <person name="Cohen O."/>
            <person name="Gilbert J.A."/>
            <person name="Pupko T."/>
            <person name="Shuman H.A."/>
            <person name="Segal G."/>
        </authorList>
    </citation>
    <scope>NUCLEOTIDE SEQUENCE [LARGE SCALE GENOMIC DNA]</scope>
    <source>
        <strain evidence="2 3">PX-1-G2-E2</strain>
    </source>
</reference>
<keyword evidence="1" id="KW-0812">Transmembrane</keyword>
<dbReference type="AlphaFoldDB" id="A0A0W0VX73"/>
<name>A0A0W0VX73_9GAMM</name>
<keyword evidence="1" id="KW-1133">Transmembrane helix</keyword>
<dbReference type="PATRIC" id="fig|466.6.peg.2754"/>
<sequence length="162" mass="18208">MNNKQYAQTGRLMFIIAWLMLFVLLFVFFYSYNESEQGSYQVEHGTITITPDAEGHYRIDGYINDYPVKFLVDTGASLVAISQNLAAQLGLQGRYVIRLQTAGGEVTGSLTRLQKLSFGRFTLNNIKAVIIAGGKEDEVLLGMNVLSQFNLSQQDKRLMIKK</sequence>
<dbReference type="InterPro" id="IPR034122">
    <property type="entry name" value="Retropepsin-like_bacterial"/>
</dbReference>
<keyword evidence="3" id="KW-1185">Reference proteome</keyword>
<dbReference type="GO" id="GO:0006508">
    <property type="term" value="P:proteolysis"/>
    <property type="evidence" value="ECO:0007669"/>
    <property type="project" value="UniProtKB-KW"/>
</dbReference>
<dbReference type="NCBIfam" id="TIGR02281">
    <property type="entry name" value="clan_AA_DTGA"/>
    <property type="match status" value="1"/>
</dbReference>
<keyword evidence="1" id="KW-0472">Membrane</keyword>
<dbReference type="EMBL" id="LNYL01000050">
    <property type="protein sequence ID" value="KTD24494.1"/>
    <property type="molecule type" value="Genomic_DNA"/>
</dbReference>
<dbReference type="CDD" id="cd05483">
    <property type="entry name" value="retropepsin_like_bacteria"/>
    <property type="match status" value="1"/>
</dbReference>
<dbReference type="Gene3D" id="2.40.70.10">
    <property type="entry name" value="Acid Proteases"/>
    <property type="match status" value="1"/>
</dbReference>
<dbReference type="InterPro" id="IPR011969">
    <property type="entry name" value="Clan_AA_Asp_peptidase_C"/>
</dbReference>
<keyword evidence="2" id="KW-0378">Hydrolase</keyword>
<comment type="caution">
    <text evidence="2">The sequence shown here is derived from an EMBL/GenBank/DDBJ whole genome shotgun (WGS) entry which is preliminary data.</text>
</comment>
<organism evidence="2 3">
    <name type="scientific">Legionella maceachernii</name>
    <dbReference type="NCBI Taxonomy" id="466"/>
    <lineage>
        <taxon>Bacteria</taxon>
        <taxon>Pseudomonadati</taxon>
        <taxon>Pseudomonadota</taxon>
        <taxon>Gammaproteobacteria</taxon>
        <taxon>Legionellales</taxon>
        <taxon>Legionellaceae</taxon>
        <taxon>Legionella</taxon>
    </lineage>
</organism>
<evidence type="ECO:0000256" key="1">
    <source>
        <dbReference type="SAM" id="Phobius"/>
    </source>
</evidence>
<dbReference type="GO" id="GO:0004190">
    <property type="term" value="F:aspartic-type endopeptidase activity"/>
    <property type="evidence" value="ECO:0007669"/>
    <property type="project" value="InterPro"/>
</dbReference>
<dbReference type="RefSeq" id="WP_058453274.1">
    <property type="nucleotide sequence ID" value="NZ_CAAAIB010000002.1"/>
</dbReference>
<dbReference type="PROSITE" id="PS00141">
    <property type="entry name" value="ASP_PROTEASE"/>
    <property type="match status" value="1"/>
</dbReference>
<dbReference type="Pfam" id="PF13975">
    <property type="entry name" value="gag-asp_proteas"/>
    <property type="match status" value="1"/>
</dbReference>
<gene>
    <name evidence="2" type="ORF">Lmac_2581</name>
</gene>
<evidence type="ECO:0000313" key="3">
    <source>
        <dbReference type="Proteomes" id="UP000054908"/>
    </source>
</evidence>
<dbReference type="STRING" id="466.Lmac_2581"/>
<proteinExistence type="predicted"/>
<evidence type="ECO:0000313" key="2">
    <source>
        <dbReference type="EMBL" id="KTD24494.1"/>
    </source>
</evidence>
<dbReference type="SUPFAM" id="SSF50630">
    <property type="entry name" value="Acid proteases"/>
    <property type="match status" value="1"/>
</dbReference>
<dbReference type="InterPro" id="IPR021109">
    <property type="entry name" value="Peptidase_aspartic_dom_sf"/>
</dbReference>
<accession>A0A0W0VX73</accession>